<evidence type="ECO:0000256" key="2">
    <source>
        <dbReference type="SAM" id="SignalP"/>
    </source>
</evidence>
<dbReference type="Proteomes" id="UP001589532">
    <property type="component" value="Unassembled WGS sequence"/>
</dbReference>
<dbReference type="Gene3D" id="3.10.450.50">
    <property type="match status" value="1"/>
</dbReference>
<name>A0ABV5RUT4_9ACTN</name>
<gene>
    <name evidence="4" type="ORF">ACFFSA_08700</name>
</gene>
<dbReference type="InterPro" id="IPR037401">
    <property type="entry name" value="SnoaL-like"/>
</dbReference>
<comment type="caution">
    <text evidence="4">The sequence shown here is derived from an EMBL/GenBank/DDBJ whole genome shotgun (WGS) entry which is preliminary data.</text>
</comment>
<evidence type="ECO:0000256" key="1">
    <source>
        <dbReference type="SAM" id="MobiDB-lite"/>
    </source>
</evidence>
<dbReference type="Pfam" id="PF12680">
    <property type="entry name" value="SnoaL_2"/>
    <property type="match status" value="1"/>
</dbReference>
<keyword evidence="2" id="KW-0732">Signal</keyword>
<dbReference type="RefSeq" id="WP_345002314.1">
    <property type="nucleotide sequence ID" value="NZ_BAAAXV010000011.1"/>
</dbReference>
<evidence type="ECO:0000313" key="4">
    <source>
        <dbReference type="EMBL" id="MFB9623159.1"/>
    </source>
</evidence>
<accession>A0ABV5RUT4</accession>
<feature type="chain" id="PRO_5046594254" evidence="2">
    <location>
        <begin position="28"/>
        <end position="195"/>
    </location>
</feature>
<dbReference type="InterPro" id="IPR032710">
    <property type="entry name" value="NTF2-like_dom_sf"/>
</dbReference>
<sequence length="195" mass="20217">MSKIFQRRGLLLAAVIPAFLVAGCAVGGNGTQAMKGEAAQETPTEETTEETSPGETESPESGQPEETGSAGATPTATSSGAGLPRSAVEDFFSALKSGNLDQVVSAFAGTAVVELDGAPTAESTDAIRALVQKVLQGEGAKQATYTVDDVRTIGDKNAVVRSTSKVGNSTHRELFLLMKDGAEWKITELMNNRPS</sequence>
<dbReference type="SUPFAM" id="SSF54427">
    <property type="entry name" value="NTF2-like"/>
    <property type="match status" value="1"/>
</dbReference>
<dbReference type="PROSITE" id="PS51257">
    <property type="entry name" value="PROKAR_LIPOPROTEIN"/>
    <property type="match status" value="1"/>
</dbReference>
<dbReference type="EMBL" id="JBHMBW010000004">
    <property type="protein sequence ID" value="MFB9623159.1"/>
    <property type="molecule type" value="Genomic_DNA"/>
</dbReference>
<proteinExistence type="predicted"/>
<keyword evidence="5" id="KW-1185">Reference proteome</keyword>
<feature type="signal peptide" evidence="2">
    <location>
        <begin position="1"/>
        <end position="27"/>
    </location>
</feature>
<feature type="compositionally biased region" description="Low complexity" evidence="1">
    <location>
        <begin position="50"/>
        <end position="82"/>
    </location>
</feature>
<organism evidence="4 5">
    <name type="scientific">Nonomuraea helvata</name>
    <dbReference type="NCBI Taxonomy" id="37484"/>
    <lineage>
        <taxon>Bacteria</taxon>
        <taxon>Bacillati</taxon>
        <taxon>Actinomycetota</taxon>
        <taxon>Actinomycetes</taxon>
        <taxon>Streptosporangiales</taxon>
        <taxon>Streptosporangiaceae</taxon>
        <taxon>Nonomuraea</taxon>
    </lineage>
</organism>
<reference evidence="4 5" key="1">
    <citation type="submission" date="2024-09" db="EMBL/GenBank/DDBJ databases">
        <authorList>
            <person name="Sun Q."/>
            <person name="Mori K."/>
        </authorList>
    </citation>
    <scope>NUCLEOTIDE SEQUENCE [LARGE SCALE GENOMIC DNA]</scope>
    <source>
        <strain evidence="4 5">JCM 3143</strain>
    </source>
</reference>
<protein>
    <submittedName>
        <fullName evidence="4">Nuclear transport factor 2 family protein</fullName>
    </submittedName>
</protein>
<feature type="domain" description="SnoaL-like" evidence="3">
    <location>
        <begin position="88"/>
        <end position="166"/>
    </location>
</feature>
<evidence type="ECO:0000313" key="5">
    <source>
        <dbReference type="Proteomes" id="UP001589532"/>
    </source>
</evidence>
<evidence type="ECO:0000259" key="3">
    <source>
        <dbReference type="Pfam" id="PF12680"/>
    </source>
</evidence>
<feature type="region of interest" description="Disordered" evidence="1">
    <location>
        <begin position="31"/>
        <end position="82"/>
    </location>
</feature>